<organism evidence="2 3">
    <name type="scientific">Trifolium medium</name>
    <dbReference type="NCBI Taxonomy" id="97028"/>
    <lineage>
        <taxon>Eukaryota</taxon>
        <taxon>Viridiplantae</taxon>
        <taxon>Streptophyta</taxon>
        <taxon>Embryophyta</taxon>
        <taxon>Tracheophyta</taxon>
        <taxon>Spermatophyta</taxon>
        <taxon>Magnoliopsida</taxon>
        <taxon>eudicotyledons</taxon>
        <taxon>Gunneridae</taxon>
        <taxon>Pentapetalae</taxon>
        <taxon>rosids</taxon>
        <taxon>fabids</taxon>
        <taxon>Fabales</taxon>
        <taxon>Fabaceae</taxon>
        <taxon>Papilionoideae</taxon>
        <taxon>50 kb inversion clade</taxon>
        <taxon>NPAAA clade</taxon>
        <taxon>Hologalegina</taxon>
        <taxon>IRL clade</taxon>
        <taxon>Trifolieae</taxon>
        <taxon>Trifolium</taxon>
    </lineage>
</organism>
<evidence type="ECO:0000256" key="1">
    <source>
        <dbReference type="SAM" id="MobiDB-lite"/>
    </source>
</evidence>
<feature type="compositionally biased region" description="Pro residues" evidence="1">
    <location>
        <begin position="26"/>
        <end position="40"/>
    </location>
</feature>
<proteinExistence type="predicted"/>
<feature type="region of interest" description="Disordered" evidence="1">
    <location>
        <begin position="13"/>
        <end position="58"/>
    </location>
</feature>
<protein>
    <submittedName>
        <fullName evidence="2">Uncharacterized protein</fullName>
    </submittedName>
</protein>
<reference evidence="2 3" key="1">
    <citation type="journal article" date="2018" name="Front. Plant Sci.">
        <title>Red Clover (Trifolium pratense) and Zigzag Clover (T. medium) - A Picture of Genomic Similarities and Differences.</title>
        <authorList>
            <person name="Dluhosova J."/>
            <person name="Istvanek J."/>
            <person name="Nedelnik J."/>
            <person name="Repkova J."/>
        </authorList>
    </citation>
    <scope>NUCLEOTIDE SEQUENCE [LARGE SCALE GENOMIC DNA]</scope>
    <source>
        <strain evidence="3">cv. 10/8</strain>
        <tissue evidence="2">Leaf</tissue>
    </source>
</reference>
<name>A0A392U280_9FABA</name>
<evidence type="ECO:0000313" key="3">
    <source>
        <dbReference type="Proteomes" id="UP000265520"/>
    </source>
</evidence>
<comment type="caution">
    <text evidence="2">The sequence shown here is derived from an EMBL/GenBank/DDBJ whole genome shotgun (WGS) entry which is preliminary data.</text>
</comment>
<evidence type="ECO:0000313" key="2">
    <source>
        <dbReference type="EMBL" id="MCI66794.1"/>
    </source>
</evidence>
<feature type="compositionally biased region" description="Low complexity" evidence="1">
    <location>
        <begin position="15"/>
        <end position="25"/>
    </location>
</feature>
<accession>A0A392U280</accession>
<feature type="compositionally biased region" description="Basic and acidic residues" evidence="1">
    <location>
        <begin position="48"/>
        <end position="58"/>
    </location>
</feature>
<keyword evidence="3" id="KW-1185">Reference proteome</keyword>
<dbReference type="AlphaFoldDB" id="A0A392U280"/>
<dbReference type="EMBL" id="LXQA010702437">
    <property type="protein sequence ID" value="MCI66794.1"/>
    <property type="molecule type" value="Genomic_DNA"/>
</dbReference>
<sequence length="58" mass="6300">MATQIDAIFKKLEALTPPITSTDDPSPSPPPRITPPPLAAVPPRSHRMKLDVPRFNGD</sequence>
<dbReference type="Proteomes" id="UP000265520">
    <property type="component" value="Unassembled WGS sequence"/>
</dbReference>
<feature type="non-terminal residue" evidence="2">
    <location>
        <position position="58"/>
    </location>
</feature>